<name>A0A420VFM7_9BACI</name>
<organism evidence="2 3">
    <name type="scientific">Caldibacillus debilis GB1</name>
    <dbReference type="NCBI Taxonomy" id="1339248"/>
    <lineage>
        <taxon>Bacteria</taxon>
        <taxon>Bacillati</taxon>
        <taxon>Bacillota</taxon>
        <taxon>Bacilli</taxon>
        <taxon>Bacillales</taxon>
        <taxon>Bacillaceae</taxon>
        <taxon>Caldibacillus</taxon>
    </lineage>
</organism>
<dbReference type="PANTHER" id="PTHR43135:SF3">
    <property type="entry name" value="ALPHA-D-RIBOSE 1-METHYLPHOSPHONATE 5-TRIPHOSPHATE DIPHOSPHATASE"/>
    <property type="match status" value="1"/>
</dbReference>
<dbReference type="InterPro" id="IPR011059">
    <property type="entry name" value="Metal-dep_hydrolase_composite"/>
</dbReference>
<dbReference type="SUPFAM" id="SSF51556">
    <property type="entry name" value="Metallo-dependent hydrolases"/>
    <property type="match status" value="1"/>
</dbReference>
<dbReference type="InterPro" id="IPR006680">
    <property type="entry name" value="Amidohydro-rel"/>
</dbReference>
<feature type="domain" description="Amidohydrolase-related" evidence="1">
    <location>
        <begin position="59"/>
        <end position="384"/>
    </location>
</feature>
<sequence length="393" mass="43308">MRGEKMLKVFRGAKIYTMDKKNTVLFNVDLWVKDGKIIGFGTEADVPSDAEVVNAEGTVITPGLIDIHTHVGIWREIDEQVNDANEYASPVTPGLYVIDGIDIHHFSFELARRGGVTTVQTGPGSANPIGGIWCILKTGGNSLDERIVKEKSGLKGALGENPKNMFGQFYHKTPYTRMAIAYLIRKGFQEALALSESERREALENGTDLAPYLEVLEGKMPLHLHCHRADDIATAIRIAKEFQVELCLEHCTEGHLMLEEIKESGARVTLGPFMFPATKYETRNATPESPKLFREAGIPFAIMTDHPFIPIHFLSLCAAEAVKYGLDETAALRSITCEAARIAGIDGRVGSLEPGKDADLVIWSRHPFDSRAEVLATYINGERVYSAHGGTDR</sequence>
<dbReference type="SUPFAM" id="SSF51338">
    <property type="entry name" value="Composite domain of metallo-dependent hydrolases"/>
    <property type="match status" value="1"/>
</dbReference>
<comment type="caution">
    <text evidence="2">The sequence shown here is derived from an EMBL/GenBank/DDBJ whole genome shotgun (WGS) entry which is preliminary data.</text>
</comment>
<proteinExistence type="predicted"/>
<dbReference type="Pfam" id="PF01979">
    <property type="entry name" value="Amidohydro_1"/>
    <property type="match status" value="1"/>
</dbReference>
<dbReference type="EMBL" id="AZRV01000023">
    <property type="protein sequence ID" value="RKO62365.1"/>
    <property type="molecule type" value="Genomic_DNA"/>
</dbReference>
<evidence type="ECO:0000259" key="1">
    <source>
        <dbReference type="Pfam" id="PF01979"/>
    </source>
</evidence>
<accession>A0A420VFM7</accession>
<dbReference type="Gene3D" id="3.20.20.140">
    <property type="entry name" value="Metal-dependent hydrolases"/>
    <property type="match status" value="1"/>
</dbReference>
<dbReference type="CDD" id="cd01309">
    <property type="entry name" value="Met_dep_hydrolase_C"/>
    <property type="match status" value="1"/>
</dbReference>
<reference evidence="2 3" key="1">
    <citation type="submission" date="2013-12" db="EMBL/GenBank/DDBJ databases">
        <title>Genome and proteome characterization of Caldibacillus debilis GB1 derived from a cellulolytic aero-tolerant co-culture.</title>
        <authorList>
            <person name="Wushke S.T."/>
            <person name="Zhang X."/>
            <person name="Fristensky B."/>
            <person name="Wilkins J.A."/>
            <person name="Levin D.B."/>
            <person name="Sparling R."/>
        </authorList>
    </citation>
    <scope>NUCLEOTIDE SEQUENCE [LARGE SCALE GENOMIC DNA]</scope>
    <source>
        <strain evidence="2 3">GB1</strain>
    </source>
</reference>
<evidence type="ECO:0000313" key="3">
    <source>
        <dbReference type="Proteomes" id="UP000286235"/>
    </source>
</evidence>
<dbReference type="InterPro" id="IPR051781">
    <property type="entry name" value="Metallo-dep_Hydrolase"/>
</dbReference>
<dbReference type="Gene3D" id="2.30.40.10">
    <property type="entry name" value="Urease, subunit C, domain 1"/>
    <property type="match status" value="1"/>
</dbReference>
<protein>
    <submittedName>
        <fullName evidence="2">Imidazolonepropionase and related amidohydrolase</fullName>
    </submittedName>
</protein>
<gene>
    <name evidence="2" type="ORF">Cdeb_01102</name>
</gene>
<dbReference type="PANTHER" id="PTHR43135">
    <property type="entry name" value="ALPHA-D-RIBOSE 1-METHYLPHOSPHONATE 5-TRIPHOSPHATE DIPHOSPHATASE"/>
    <property type="match status" value="1"/>
</dbReference>
<keyword evidence="3" id="KW-1185">Reference proteome</keyword>
<dbReference type="AlphaFoldDB" id="A0A420VFM7"/>
<evidence type="ECO:0000313" key="2">
    <source>
        <dbReference type="EMBL" id="RKO62365.1"/>
    </source>
</evidence>
<dbReference type="InterPro" id="IPR032466">
    <property type="entry name" value="Metal_Hydrolase"/>
</dbReference>
<dbReference type="Proteomes" id="UP000286235">
    <property type="component" value="Unassembled WGS sequence"/>
</dbReference>
<keyword evidence="2" id="KW-0378">Hydrolase</keyword>
<dbReference type="GO" id="GO:0016810">
    <property type="term" value="F:hydrolase activity, acting on carbon-nitrogen (but not peptide) bonds"/>
    <property type="evidence" value="ECO:0007669"/>
    <property type="project" value="InterPro"/>
</dbReference>